<evidence type="ECO:0000313" key="3">
    <source>
        <dbReference type="EMBL" id="KAH7092335.1"/>
    </source>
</evidence>
<keyword evidence="1" id="KW-0677">Repeat</keyword>
<gene>
    <name evidence="3" type="ORF">FB567DRAFT_236200</name>
</gene>
<dbReference type="Proteomes" id="UP000813461">
    <property type="component" value="Unassembled WGS sequence"/>
</dbReference>
<dbReference type="PANTHER" id="PTHR45641:SF19">
    <property type="entry name" value="NEPHROCYSTIN-3"/>
    <property type="match status" value="1"/>
</dbReference>
<dbReference type="InterPro" id="IPR011990">
    <property type="entry name" value="TPR-like_helical_dom_sf"/>
</dbReference>
<reference evidence="3" key="1">
    <citation type="journal article" date="2021" name="Nat. Commun.">
        <title>Genetic determinants of endophytism in the Arabidopsis root mycobiome.</title>
        <authorList>
            <person name="Mesny F."/>
            <person name="Miyauchi S."/>
            <person name="Thiergart T."/>
            <person name="Pickel B."/>
            <person name="Atanasova L."/>
            <person name="Karlsson M."/>
            <person name="Huettel B."/>
            <person name="Barry K.W."/>
            <person name="Haridas S."/>
            <person name="Chen C."/>
            <person name="Bauer D."/>
            <person name="Andreopoulos W."/>
            <person name="Pangilinan J."/>
            <person name="LaButti K."/>
            <person name="Riley R."/>
            <person name="Lipzen A."/>
            <person name="Clum A."/>
            <person name="Drula E."/>
            <person name="Henrissat B."/>
            <person name="Kohler A."/>
            <person name="Grigoriev I.V."/>
            <person name="Martin F.M."/>
            <person name="Hacquard S."/>
        </authorList>
    </citation>
    <scope>NUCLEOTIDE SEQUENCE</scope>
    <source>
        <strain evidence="3">MPI-SDFR-AT-0120</strain>
    </source>
</reference>
<dbReference type="SUPFAM" id="SSF48452">
    <property type="entry name" value="TPR-like"/>
    <property type="match status" value="3"/>
</dbReference>
<sequence>MAEVGAAAAVLQLLRYGTELGFFAAALPGVIRDAPEKIGNWAGFSQAVLGLLDDIEDKFSSLDPNTAYLVRRCRGDLIKLRTIVRPMCSAGDVSRRQRLRNAAFVVRKELEIQQTMTSAKELFNLIALSVNTLHPGRPGPRHENLHNSTSSEPLSLICSNYSSGCSIIHHAAAMMTLFAPTPVPLRLLADTSYHSDLRAQLSTLDCATHVVLDATGERAALANPIRDRFLQHLCTSSDYPKYQALALRAINMHFPSSFAQPNCLRQGHELYPHSIAIIQRHLNGLPGGSTTEEVALVGLRCCMYLLAIGDYVSAAKLALKFQEWWANGPTVPFEIMTSFQAKAAAAESLRGEVRSALSLHQEIYRERHRQLGRSDSQTIHGLNNIAIAHQDMGHYKTAVHYHQKALTAKTLQLGPTDPDTILSFNNLGVTLLYQGQYKRSEDLFRKTLSAWSKIYEADDLFLLTARSNLGIALHSQGQYKEAEALHRFVITARQRTLGKTHHETMKSRANLAMTLNETGHYNQAEKLYREVLRTYQKKLGPSHPDTLKIHHNLATTLHDRGKYEEAASNITTALPHLRRMYGDAHAETLEALEFWATLLHCLEQYELALDVATEVYEMRRDHLGFEHDDTQRILRHVRDLAENCEEERTMADFPTFMPIAVA</sequence>
<dbReference type="Pfam" id="PF13424">
    <property type="entry name" value="TPR_12"/>
    <property type="match status" value="3"/>
</dbReference>
<name>A0A8K0RDX1_9PLEO</name>
<dbReference type="PANTHER" id="PTHR45641">
    <property type="entry name" value="TETRATRICOPEPTIDE REPEAT PROTEIN (AFU_ORTHOLOGUE AFUA_6G03870)"/>
    <property type="match status" value="1"/>
</dbReference>
<proteinExistence type="predicted"/>
<dbReference type="EMBL" id="JAGMVJ010000003">
    <property type="protein sequence ID" value="KAH7092335.1"/>
    <property type="molecule type" value="Genomic_DNA"/>
</dbReference>
<organism evidence="3 4">
    <name type="scientific">Paraphoma chrysanthemicola</name>
    <dbReference type="NCBI Taxonomy" id="798071"/>
    <lineage>
        <taxon>Eukaryota</taxon>
        <taxon>Fungi</taxon>
        <taxon>Dikarya</taxon>
        <taxon>Ascomycota</taxon>
        <taxon>Pezizomycotina</taxon>
        <taxon>Dothideomycetes</taxon>
        <taxon>Pleosporomycetidae</taxon>
        <taxon>Pleosporales</taxon>
        <taxon>Pleosporineae</taxon>
        <taxon>Phaeosphaeriaceae</taxon>
        <taxon>Paraphoma</taxon>
    </lineage>
</organism>
<dbReference type="AlphaFoldDB" id="A0A8K0RDX1"/>
<evidence type="ECO:0000256" key="2">
    <source>
        <dbReference type="ARBA" id="ARBA00022803"/>
    </source>
</evidence>
<comment type="caution">
    <text evidence="3">The sequence shown here is derived from an EMBL/GenBank/DDBJ whole genome shotgun (WGS) entry which is preliminary data.</text>
</comment>
<evidence type="ECO:0008006" key="5">
    <source>
        <dbReference type="Google" id="ProtNLM"/>
    </source>
</evidence>
<accession>A0A8K0RDX1</accession>
<dbReference type="OrthoDB" id="20872at2759"/>
<dbReference type="SMART" id="SM00028">
    <property type="entry name" value="TPR"/>
    <property type="match status" value="6"/>
</dbReference>
<keyword evidence="4" id="KW-1185">Reference proteome</keyword>
<evidence type="ECO:0000313" key="4">
    <source>
        <dbReference type="Proteomes" id="UP000813461"/>
    </source>
</evidence>
<protein>
    <recommendedName>
        <fullName evidence="5">TPR-like protein</fullName>
    </recommendedName>
</protein>
<dbReference type="Gene3D" id="1.25.40.10">
    <property type="entry name" value="Tetratricopeptide repeat domain"/>
    <property type="match status" value="2"/>
</dbReference>
<dbReference type="InterPro" id="IPR019734">
    <property type="entry name" value="TPR_rpt"/>
</dbReference>
<keyword evidence="2" id="KW-0802">TPR repeat</keyword>
<evidence type="ECO:0000256" key="1">
    <source>
        <dbReference type="ARBA" id="ARBA00022737"/>
    </source>
</evidence>